<evidence type="ECO:0000313" key="1">
    <source>
        <dbReference type="EMBL" id="CAI5439826.1"/>
    </source>
</evidence>
<protein>
    <submittedName>
        <fullName evidence="1">Uncharacterized protein</fullName>
    </submittedName>
</protein>
<comment type="caution">
    <text evidence="1">The sequence shown here is derived from an EMBL/GenBank/DDBJ whole genome shotgun (WGS) entry which is preliminary data.</text>
</comment>
<dbReference type="Proteomes" id="UP001152747">
    <property type="component" value="Unassembled WGS sequence"/>
</dbReference>
<organism evidence="1 2">
    <name type="scientific">Caenorhabditis angaria</name>
    <dbReference type="NCBI Taxonomy" id="860376"/>
    <lineage>
        <taxon>Eukaryota</taxon>
        <taxon>Metazoa</taxon>
        <taxon>Ecdysozoa</taxon>
        <taxon>Nematoda</taxon>
        <taxon>Chromadorea</taxon>
        <taxon>Rhabditida</taxon>
        <taxon>Rhabditina</taxon>
        <taxon>Rhabditomorpha</taxon>
        <taxon>Rhabditoidea</taxon>
        <taxon>Rhabditidae</taxon>
        <taxon>Peloderinae</taxon>
        <taxon>Caenorhabditis</taxon>
    </lineage>
</organism>
<accession>A0A9P1I854</accession>
<evidence type="ECO:0000313" key="2">
    <source>
        <dbReference type="Proteomes" id="UP001152747"/>
    </source>
</evidence>
<name>A0A9P1I854_9PELO</name>
<keyword evidence="2" id="KW-1185">Reference proteome</keyword>
<gene>
    <name evidence="1" type="ORF">CAMP_LOCUS2463</name>
</gene>
<dbReference type="AlphaFoldDB" id="A0A9P1I854"/>
<dbReference type="EMBL" id="CANHGI010000001">
    <property type="protein sequence ID" value="CAI5439826.1"/>
    <property type="molecule type" value="Genomic_DNA"/>
</dbReference>
<reference evidence="1" key="1">
    <citation type="submission" date="2022-11" db="EMBL/GenBank/DDBJ databases">
        <authorList>
            <person name="Kikuchi T."/>
        </authorList>
    </citation>
    <scope>NUCLEOTIDE SEQUENCE</scope>
    <source>
        <strain evidence="1">PS1010</strain>
    </source>
</reference>
<proteinExistence type="predicted"/>
<sequence length="536" mass="63992">MGDIFEDWSVELLQAVVGKLIHRNKIPESFKNLEPGDLTNETAIIDRLNLLFEDDKNEMLQIYGNAHEMMFEINNYLRFSNISQFFGFQEGRFNGRIEQAFDKKGRPLLSKGDAMTWLSKHYEPNPFVRLITYSIIDKVLRKLKQQNMHFDMIPLIIFDHKYAQLRNTRVKRKISNFPPEFTVDRFFGLFDEKYDAEIIEYLKQAPPNEICPKNYLDMHFWKADLEKLFLDKSADQWFYFKYPCVQILEEDGQKYFIAKELENALEAVMRVKYYREFPKGLITIETEEDLEIGILRTVNYDTFLKILKILKLSTDELNYYDREHIETSLNISPPINSPYGTFCKSARHAFEEVFDELNIGMRLFRGTKPANLPDLIDWFEEHCDEDEVFGADRKYRYMIETWKIEELKNWAHGSLQKYITEPIYEIPRYREYFNDYEVLQELDRISKNWNTTELRAQIAIQLEVKMKNEWIYTHCTTIYKMYHDAVFNMFISKSSMILDFLENQGMEKVANLRQINCTKLENVSENLVEMMGKLEI</sequence>